<dbReference type="Proteomes" id="UP001152523">
    <property type="component" value="Unassembled WGS sequence"/>
</dbReference>
<evidence type="ECO:0000313" key="2">
    <source>
        <dbReference type="Proteomes" id="UP001152523"/>
    </source>
</evidence>
<sequence>MQSHTRCTEMCPKLNPEMAKSHTMPKEKWVEKRGANGKQVKFTAAEKGKGLITHKEQNTIITKKNNSKALIIVDQPSSSAPISKVVSIEEEGTDTEEVFHEEPPAPKNDKVQSTQLACPDVLNVEEMKKLLQMEVKGIKHTKRVEMNDDVVLKHMKQQMEYDADLVAKGYSSDGGTQKILEPLQYWESNWKEISDVVDVMAKRLDGEVKKEMM</sequence>
<dbReference type="AlphaFoldDB" id="A0AAV0D7D1"/>
<evidence type="ECO:0000313" key="1">
    <source>
        <dbReference type="EMBL" id="CAH9094789.1"/>
    </source>
</evidence>
<reference evidence="1" key="1">
    <citation type="submission" date="2022-07" db="EMBL/GenBank/DDBJ databases">
        <authorList>
            <person name="Macas J."/>
            <person name="Novak P."/>
            <person name="Neumann P."/>
        </authorList>
    </citation>
    <scope>NUCLEOTIDE SEQUENCE</scope>
</reference>
<comment type="caution">
    <text evidence="1">The sequence shown here is derived from an EMBL/GenBank/DDBJ whole genome shotgun (WGS) entry which is preliminary data.</text>
</comment>
<gene>
    <name evidence="1" type="ORF">CEPIT_LOCUS13009</name>
</gene>
<keyword evidence="2" id="KW-1185">Reference proteome</keyword>
<name>A0AAV0D7D1_9ASTE</name>
<dbReference type="EMBL" id="CAMAPF010000083">
    <property type="protein sequence ID" value="CAH9094789.1"/>
    <property type="molecule type" value="Genomic_DNA"/>
</dbReference>
<protein>
    <submittedName>
        <fullName evidence="1">Uncharacterized protein</fullName>
    </submittedName>
</protein>
<accession>A0AAV0D7D1</accession>
<proteinExistence type="predicted"/>
<organism evidence="1 2">
    <name type="scientific">Cuscuta epithymum</name>
    <dbReference type="NCBI Taxonomy" id="186058"/>
    <lineage>
        <taxon>Eukaryota</taxon>
        <taxon>Viridiplantae</taxon>
        <taxon>Streptophyta</taxon>
        <taxon>Embryophyta</taxon>
        <taxon>Tracheophyta</taxon>
        <taxon>Spermatophyta</taxon>
        <taxon>Magnoliopsida</taxon>
        <taxon>eudicotyledons</taxon>
        <taxon>Gunneridae</taxon>
        <taxon>Pentapetalae</taxon>
        <taxon>asterids</taxon>
        <taxon>lamiids</taxon>
        <taxon>Solanales</taxon>
        <taxon>Convolvulaceae</taxon>
        <taxon>Cuscuteae</taxon>
        <taxon>Cuscuta</taxon>
        <taxon>Cuscuta subgen. Cuscuta</taxon>
    </lineage>
</organism>